<dbReference type="EMBL" id="JAPWTK010000105">
    <property type="protein sequence ID" value="KAJ8950102.1"/>
    <property type="molecule type" value="Genomic_DNA"/>
</dbReference>
<organism evidence="1 2">
    <name type="scientific">Aromia moschata</name>
    <dbReference type="NCBI Taxonomy" id="1265417"/>
    <lineage>
        <taxon>Eukaryota</taxon>
        <taxon>Metazoa</taxon>
        <taxon>Ecdysozoa</taxon>
        <taxon>Arthropoda</taxon>
        <taxon>Hexapoda</taxon>
        <taxon>Insecta</taxon>
        <taxon>Pterygota</taxon>
        <taxon>Neoptera</taxon>
        <taxon>Endopterygota</taxon>
        <taxon>Coleoptera</taxon>
        <taxon>Polyphaga</taxon>
        <taxon>Cucujiformia</taxon>
        <taxon>Chrysomeloidea</taxon>
        <taxon>Cerambycidae</taxon>
        <taxon>Cerambycinae</taxon>
        <taxon>Callichromatini</taxon>
        <taxon>Aromia</taxon>
    </lineage>
</organism>
<evidence type="ECO:0000313" key="1">
    <source>
        <dbReference type="EMBL" id="KAJ8950102.1"/>
    </source>
</evidence>
<sequence>MVLCVETGEDKVPFIQLGSHQLRLDLEDLDEADKERAAEEIRETPENVEIGLIKLRELVEDLKMSRK</sequence>
<evidence type="ECO:0000313" key="2">
    <source>
        <dbReference type="Proteomes" id="UP001162162"/>
    </source>
</evidence>
<name>A0AAV8YFT3_9CUCU</name>
<comment type="caution">
    <text evidence="1">The sequence shown here is derived from an EMBL/GenBank/DDBJ whole genome shotgun (WGS) entry which is preliminary data.</text>
</comment>
<dbReference type="Proteomes" id="UP001162162">
    <property type="component" value="Unassembled WGS sequence"/>
</dbReference>
<reference evidence="1" key="1">
    <citation type="journal article" date="2023" name="Insect Mol. Biol.">
        <title>Genome sequencing provides insights into the evolution of gene families encoding plant cell wall-degrading enzymes in longhorned beetles.</title>
        <authorList>
            <person name="Shin N.R."/>
            <person name="Okamura Y."/>
            <person name="Kirsch R."/>
            <person name="Pauchet Y."/>
        </authorList>
    </citation>
    <scope>NUCLEOTIDE SEQUENCE</scope>
    <source>
        <strain evidence="1">AMC_N1</strain>
    </source>
</reference>
<accession>A0AAV8YFT3</accession>
<keyword evidence="2" id="KW-1185">Reference proteome</keyword>
<gene>
    <name evidence="1" type="ORF">NQ318_017827</name>
</gene>
<dbReference type="AlphaFoldDB" id="A0AAV8YFT3"/>
<protein>
    <submittedName>
        <fullName evidence="1">Uncharacterized protein</fullName>
    </submittedName>
</protein>
<proteinExistence type="predicted"/>